<dbReference type="PROSITE" id="PS51677">
    <property type="entry name" value="NODB"/>
    <property type="match status" value="1"/>
</dbReference>
<dbReference type="PANTHER" id="PTHR43123">
    <property type="entry name" value="POLYSACCHARIDE DEACETYLASE-RELATED"/>
    <property type="match status" value="1"/>
</dbReference>
<dbReference type="InterPro" id="IPR017625">
    <property type="entry name" value="PuuE"/>
</dbReference>
<proteinExistence type="predicted"/>
<organism evidence="2 3">
    <name type="scientific">Microbispora cellulosiformans</name>
    <dbReference type="NCBI Taxonomy" id="2614688"/>
    <lineage>
        <taxon>Bacteria</taxon>
        <taxon>Bacillati</taxon>
        <taxon>Actinomycetota</taxon>
        <taxon>Actinomycetes</taxon>
        <taxon>Streptosporangiales</taxon>
        <taxon>Streptosporangiaceae</taxon>
        <taxon>Microbispora</taxon>
    </lineage>
</organism>
<sequence>MYPRDLKGYGRRPPHAGWPGGAKVALQFVVNYEEGGERSVLHGDRCSEAFLTEEPTREFPNVRNLNVESQYEYGSRAGFWRLHRLFTERGLPVTVFGIAEALERNPEAVAAMREAEWEIACHGLRWIDYAEMPAEQEREHIRRAIDLHTRVTGSRPEGWYTGRMSPNTRRLVAEEGGFLYDSDSFADDLPYWEHVAGRAHLVVPYTLDNNDGRYLNTYGFQSESFSAYLRRALDLLREEGDDRPKMMSVGLHTRIAGRPGRAADLMRFLDHAAGAGDVWVARRVDVARHWHETHPAVPANAS</sequence>
<dbReference type="NCBIfam" id="TIGR03212">
    <property type="entry name" value="uraD_N-term-dom"/>
    <property type="match status" value="1"/>
</dbReference>
<feature type="domain" description="NodB homology" evidence="1">
    <location>
        <begin position="65"/>
        <end position="281"/>
    </location>
</feature>
<dbReference type="Gene3D" id="3.20.20.370">
    <property type="entry name" value="Glycoside hydrolase/deacetylase"/>
    <property type="match status" value="1"/>
</dbReference>
<dbReference type="PANTHER" id="PTHR43123:SF1">
    <property type="entry name" value="POLYSACCHARIDE DEACETYLASE-RELATED"/>
    <property type="match status" value="1"/>
</dbReference>
<dbReference type="EMBL" id="VYTZ01000005">
    <property type="protein sequence ID" value="KAA9378244.1"/>
    <property type="molecule type" value="Genomic_DNA"/>
</dbReference>
<dbReference type="SUPFAM" id="SSF88713">
    <property type="entry name" value="Glycoside hydrolase/deacetylase"/>
    <property type="match status" value="1"/>
</dbReference>
<comment type="caution">
    <text evidence="2">The sequence shown here is derived from an EMBL/GenBank/DDBJ whole genome shotgun (WGS) entry which is preliminary data.</text>
</comment>
<keyword evidence="3" id="KW-1185">Reference proteome</keyword>
<accession>A0A5J5K2Q6</accession>
<evidence type="ECO:0000259" key="1">
    <source>
        <dbReference type="PROSITE" id="PS51677"/>
    </source>
</evidence>
<protein>
    <submittedName>
        <fullName evidence="2">Allantoinase PuuE</fullName>
    </submittedName>
</protein>
<evidence type="ECO:0000313" key="3">
    <source>
        <dbReference type="Proteomes" id="UP000327011"/>
    </source>
</evidence>
<dbReference type="AlphaFoldDB" id="A0A5J5K2Q6"/>
<dbReference type="InterPro" id="IPR002509">
    <property type="entry name" value="NODB_dom"/>
</dbReference>
<dbReference type="CDD" id="cd10977">
    <property type="entry name" value="CE4_PuuE_SpCDA1"/>
    <property type="match status" value="1"/>
</dbReference>
<dbReference type="Proteomes" id="UP000327011">
    <property type="component" value="Unassembled WGS sequence"/>
</dbReference>
<dbReference type="InterPro" id="IPR011330">
    <property type="entry name" value="Glyco_hydro/deAcase_b/a-brl"/>
</dbReference>
<dbReference type="Pfam" id="PF01522">
    <property type="entry name" value="Polysacc_deac_1"/>
    <property type="match status" value="1"/>
</dbReference>
<dbReference type="GO" id="GO:0005975">
    <property type="term" value="P:carbohydrate metabolic process"/>
    <property type="evidence" value="ECO:0007669"/>
    <property type="project" value="InterPro"/>
</dbReference>
<dbReference type="RefSeq" id="WP_150934156.1">
    <property type="nucleotide sequence ID" value="NZ_VYTZ01000005.1"/>
</dbReference>
<dbReference type="GO" id="GO:0016810">
    <property type="term" value="F:hydrolase activity, acting on carbon-nitrogen (but not peptide) bonds"/>
    <property type="evidence" value="ECO:0007669"/>
    <property type="project" value="InterPro"/>
</dbReference>
<evidence type="ECO:0000313" key="2">
    <source>
        <dbReference type="EMBL" id="KAA9378244.1"/>
    </source>
</evidence>
<gene>
    <name evidence="2" type="primary">puuE</name>
    <name evidence="2" type="ORF">F5972_15275</name>
</gene>
<name>A0A5J5K2Q6_9ACTN</name>
<reference evidence="2 3" key="1">
    <citation type="submission" date="2019-09" db="EMBL/GenBank/DDBJ databases">
        <title>Screening of Novel Bioactive Compounds from Soil-Associated.</title>
        <authorList>
            <person name="Gong X."/>
        </authorList>
    </citation>
    <scope>NUCLEOTIDE SEQUENCE [LARGE SCALE GENOMIC DNA]</scope>
    <source>
        <strain evidence="2 3">Gxj-6</strain>
    </source>
</reference>